<dbReference type="EMBL" id="ONZI01000002">
    <property type="protein sequence ID" value="SPJ33742.1"/>
    <property type="molecule type" value="Genomic_DNA"/>
</dbReference>
<evidence type="ECO:0000256" key="1">
    <source>
        <dbReference type="ARBA" id="ARBA00004453"/>
    </source>
</evidence>
<proteinExistence type="inferred from homology"/>
<evidence type="ECO:0000313" key="5">
    <source>
        <dbReference type="Proteomes" id="UP000244934"/>
    </source>
</evidence>
<dbReference type="GO" id="GO:0003690">
    <property type="term" value="F:double-stranded DNA binding"/>
    <property type="evidence" value="ECO:0007669"/>
    <property type="project" value="TreeGrafter"/>
</dbReference>
<dbReference type="InterPro" id="IPR007358">
    <property type="entry name" value="Nucleoid_associated_NdpA"/>
</dbReference>
<comment type="similarity">
    <text evidence="2">Belongs to the YejK family.</text>
</comment>
<dbReference type="OrthoDB" id="9131762at2"/>
<reference evidence="5" key="1">
    <citation type="submission" date="2018-03" db="EMBL/GenBank/DDBJ databases">
        <authorList>
            <person name="Navarro De La Torre S."/>
        </authorList>
    </citation>
    <scope>NUCLEOTIDE SEQUENCE [LARGE SCALE GENOMIC DNA]</scope>
    <source>
        <strain evidence="5">EAod3</strain>
    </source>
</reference>
<dbReference type="AlphaFoldDB" id="A0A2R8CLM8"/>
<sequence length="332" mass="37197">MPIVQSIVHYLDKSADDQSTTLNPTPAPMAGSEAMDALLNQFNATFNGKTKGWGHFNGADESGAFAHALGEYLVGNLDFVAFTQQGAERFRALIDEHLSTGGPLLFVHARQGEAEFLTVALLHYREGFTLDEHRNVTTDRQLNLSQMTLAVRIDLTQWQAGQSKQYIAFTRDRGGKKLSEDFQALLGCTEGVDATSETRTLLKAFSDYVENESMDESQSREKTDAVIDYASDQSKRGESITLEEFSSLVDDERPDAFYDYIRNKDYGLSPEIPPDKRTLQQFRRFTGRAGGMSISFDSHLLGDSIEYNEAQDRLIIKKVPDKLKEQLLDKRG</sequence>
<evidence type="ECO:0000256" key="2">
    <source>
        <dbReference type="ARBA" id="ARBA00009035"/>
    </source>
</evidence>
<evidence type="ECO:0000313" key="4">
    <source>
        <dbReference type="EMBL" id="SPJ33742.1"/>
    </source>
</evidence>
<dbReference type="PANTHER" id="PTHR38772:SF1">
    <property type="entry name" value="NUCLEOID-ASSOCIATED PROTEIN YEJK"/>
    <property type="match status" value="1"/>
</dbReference>
<organism evidence="4 5">
    <name type="scientific">Kushneria phyllosphaerae</name>
    <dbReference type="NCBI Taxonomy" id="2100822"/>
    <lineage>
        <taxon>Bacteria</taxon>
        <taxon>Pseudomonadati</taxon>
        <taxon>Pseudomonadota</taxon>
        <taxon>Gammaproteobacteria</taxon>
        <taxon>Oceanospirillales</taxon>
        <taxon>Halomonadaceae</taxon>
        <taxon>Kushneria</taxon>
    </lineage>
</organism>
<dbReference type="Proteomes" id="UP000244934">
    <property type="component" value="Unassembled WGS sequence"/>
</dbReference>
<dbReference type="NCBIfam" id="NF001557">
    <property type="entry name" value="PRK00378.1"/>
    <property type="match status" value="1"/>
</dbReference>
<dbReference type="RefSeq" id="WP_108842561.1">
    <property type="nucleotide sequence ID" value="NZ_ONZI01000002.1"/>
</dbReference>
<gene>
    <name evidence="4" type="primary">yejK</name>
    <name evidence="4" type="ORF">KSP9073_01763</name>
</gene>
<comment type="subcellular location">
    <subcellularLocation>
        <location evidence="1">Cytoplasm</location>
        <location evidence="1">Nucleoid</location>
    </subcellularLocation>
</comment>
<dbReference type="GO" id="GO:0003727">
    <property type="term" value="F:single-stranded RNA binding"/>
    <property type="evidence" value="ECO:0007669"/>
    <property type="project" value="TreeGrafter"/>
</dbReference>
<dbReference type="Pfam" id="PF04245">
    <property type="entry name" value="NA37"/>
    <property type="match status" value="1"/>
</dbReference>
<keyword evidence="5" id="KW-1185">Reference proteome</keyword>
<protein>
    <submittedName>
        <fullName evidence="4">Nucleoid-associated protein YejK</fullName>
    </submittedName>
</protein>
<evidence type="ECO:0000256" key="3">
    <source>
        <dbReference type="ARBA" id="ARBA00022490"/>
    </source>
</evidence>
<dbReference type="PANTHER" id="PTHR38772">
    <property type="match status" value="1"/>
</dbReference>
<name>A0A2R8CLM8_9GAMM</name>
<dbReference type="GO" id="GO:0043590">
    <property type="term" value="C:bacterial nucleoid"/>
    <property type="evidence" value="ECO:0007669"/>
    <property type="project" value="TreeGrafter"/>
</dbReference>
<accession>A0A2R8CLM8</accession>
<keyword evidence="3" id="KW-0963">Cytoplasm</keyword>